<dbReference type="EMBL" id="FNXT01000870">
    <property type="protein sequence ID" value="SZX68650.1"/>
    <property type="molecule type" value="Genomic_DNA"/>
</dbReference>
<reference evidence="1 2" key="1">
    <citation type="submission" date="2016-10" db="EMBL/GenBank/DDBJ databases">
        <authorList>
            <person name="Cai Z."/>
        </authorList>
    </citation>
    <scope>NUCLEOTIDE SEQUENCE [LARGE SCALE GENOMIC DNA]</scope>
</reference>
<gene>
    <name evidence="1" type="ORF">BQ4739_LOCUS8985</name>
</gene>
<dbReference type="AlphaFoldDB" id="A0A383VUQ6"/>
<evidence type="ECO:0000313" key="2">
    <source>
        <dbReference type="Proteomes" id="UP000256970"/>
    </source>
</evidence>
<organism evidence="1 2">
    <name type="scientific">Tetradesmus obliquus</name>
    <name type="common">Green alga</name>
    <name type="synonym">Acutodesmus obliquus</name>
    <dbReference type="NCBI Taxonomy" id="3088"/>
    <lineage>
        <taxon>Eukaryota</taxon>
        <taxon>Viridiplantae</taxon>
        <taxon>Chlorophyta</taxon>
        <taxon>core chlorophytes</taxon>
        <taxon>Chlorophyceae</taxon>
        <taxon>CS clade</taxon>
        <taxon>Sphaeropleales</taxon>
        <taxon>Scenedesmaceae</taxon>
        <taxon>Tetradesmus</taxon>
    </lineage>
</organism>
<protein>
    <submittedName>
        <fullName evidence="1">Uncharacterized protein</fullName>
    </submittedName>
</protein>
<keyword evidence="2" id="KW-1185">Reference proteome</keyword>
<name>A0A383VUQ6_TETOB</name>
<proteinExistence type="predicted"/>
<dbReference type="Proteomes" id="UP000256970">
    <property type="component" value="Unassembled WGS sequence"/>
</dbReference>
<sequence>MLTALRAGVSACAYSLSRLNNLLHPVKGCICPRAVVAPQLHSKHSSSLKLPNRLPQIIQQTDLVPQPPAAGSKQWRCISKSVPAACLHF</sequence>
<accession>A0A383VUQ6</accession>
<evidence type="ECO:0000313" key="1">
    <source>
        <dbReference type="EMBL" id="SZX68650.1"/>
    </source>
</evidence>